<dbReference type="FunFam" id="1.20.58.2190:FF:000001">
    <property type="entry name" value="peptide-N(4)-(N-acetyl-beta- glucosaminyl)asparagine amidase"/>
    <property type="match status" value="1"/>
</dbReference>
<dbReference type="Pfam" id="PF00085">
    <property type="entry name" value="Thioredoxin"/>
    <property type="match status" value="1"/>
</dbReference>
<dbReference type="InterPro" id="IPR018997">
    <property type="entry name" value="PUB_domain"/>
</dbReference>
<dbReference type="PROSITE" id="PS00194">
    <property type="entry name" value="THIOREDOXIN_1"/>
    <property type="match status" value="1"/>
</dbReference>
<protein>
    <submittedName>
        <fullName evidence="2">Thioredoxin 1</fullName>
    </submittedName>
</protein>
<dbReference type="Proteomes" id="UP001152795">
    <property type="component" value="Unassembled WGS sequence"/>
</dbReference>
<dbReference type="PANTHER" id="PTHR46115">
    <property type="entry name" value="THIOREDOXIN-LIKE PROTEIN 1"/>
    <property type="match status" value="1"/>
</dbReference>
<sequence length="237" mass="26645">MASHGNVLIINSDAQFKSEFEKNSNKLVIVDFTASWCGPCKRIAPVFEQLSNQFTAAAFLKVDVDICKVTAASHGIRAMPTFLFFIHGQKVDEMKGADPASLQQKIQQWALQSNQSSVDSAKVATGRQLDCFRELLENPPDTFDSTSQLLLRIATNIIQEPNEPKYRTLKLSTNTFQNKLLPVKGAVECLFAMGFEDKDDEVILQADKSLDDLKMIRDTILDERNKREVLLKTMQKT</sequence>
<gene>
    <name evidence="2" type="ORF">PACLA_8A045347</name>
</gene>
<dbReference type="AlphaFoldDB" id="A0A7D9HIM4"/>
<accession>A0A7D9HIM4</accession>
<dbReference type="InterPro" id="IPR036249">
    <property type="entry name" value="Thioredoxin-like_sf"/>
</dbReference>
<dbReference type="FunFam" id="3.40.30.10:FF:000245">
    <property type="entry name" value="Thioredoxin"/>
    <property type="match status" value="1"/>
</dbReference>
<dbReference type="SMART" id="SM00580">
    <property type="entry name" value="PUG"/>
    <property type="match status" value="1"/>
</dbReference>
<dbReference type="Gene3D" id="3.40.30.10">
    <property type="entry name" value="Glutaredoxin"/>
    <property type="match status" value="1"/>
</dbReference>
<dbReference type="InterPro" id="IPR036339">
    <property type="entry name" value="PUB-like_dom_sf"/>
</dbReference>
<dbReference type="Gene3D" id="1.20.58.2190">
    <property type="match status" value="1"/>
</dbReference>
<evidence type="ECO:0000256" key="1">
    <source>
        <dbReference type="ARBA" id="ARBA00023157"/>
    </source>
</evidence>
<proteinExistence type="predicted"/>
<dbReference type="PROSITE" id="PS51352">
    <property type="entry name" value="THIOREDOXIN_2"/>
    <property type="match status" value="1"/>
</dbReference>
<name>A0A7D9HIM4_PARCT</name>
<evidence type="ECO:0000313" key="2">
    <source>
        <dbReference type="EMBL" id="CAB3982567.1"/>
    </source>
</evidence>
<dbReference type="SUPFAM" id="SSF52833">
    <property type="entry name" value="Thioredoxin-like"/>
    <property type="match status" value="1"/>
</dbReference>
<dbReference type="OrthoDB" id="2121326at2759"/>
<evidence type="ECO:0000313" key="3">
    <source>
        <dbReference type="Proteomes" id="UP001152795"/>
    </source>
</evidence>
<dbReference type="CDD" id="cd02947">
    <property type="entry name" value="TRX_family"/>
    <property type="match status" value="1"/>
</dbReference>
<dbReference type="PRINTS" id="PR00421">
    <property type="entry name" value="THIOREDOXIN"/>
</dbReference>
<comment type="caution">
    <text evidence="2">The sequence shown here is derived from an EMBL/GenBank/DDBJ whole genome shotgun (WGS) entry which is preliminary data.</text>
</comment>
<dbReference type="InterPro" id="IPR013766">
    <property type="entry name" value="Thioredoxin_domain"/>
</dbReference>
<dbReference type="EMBL" id="CACRXK020000517">
    <property type="protein sequence ID" value="CAB3982567.1"/>
    <property type="molecule type" value="Genomic_DNA"/>
</dbReference>
<dbReference type="InterPro" id="IPR017937">
    <property type="entry name" value="Thioredoxin_CS"/>
</dbReference>
<reference evidence="2" key="1">
    <citation type="submission" date="2020-04" db="EMBL/GenBank/DDBJ databases">
        <authorList>
            <person name="Alioto T."/>
            <person name="Alioto T."/>
            <person name="Gomez Garrido J."/>
        </authorList>
    </citation>
    <scope>NUCLEOTIDE SEQUENCE</scope>
    <source>
        <strain evidence="2">A484AB</strain>
    </source>
</reference>
<dbReference type="SUPFAM" id="SSF143503">
    <property type="entry name" value="PUG domain-like"/>
    <property type="match status" value="1"/>
</dbReference>
<keyword evidence="1" id="KW-1015">Disulfide bond</keyword>
<dbReference type="Pfam" id="PF09409">
    <property type="entry name" value="PUB"/>
    <property type="match status" value="1"/>
</dbReference>
<keyword evidence="3" id="KW-1185">Reference proteome</keyword>
<organism evidence="2 3">
    <name type="scientific">Paramuricea clavata</name>
    <name type="common">Red gorgonian</name>
    <name type="synonym">Violescent sea-whip</name>
    <dbReference type="NCBI Taxonomy" id="317549"/>
    <lineage>
        <taxon>Eukaryota</taxon>
        <taxon>Metazoa</taxon>
        <taxon>Cnidaria</taxon>
        <taxon>Anthozoa</taxon>
        <taxon>Octocorallia</taxon>
        <taxon>Malacalcyonacea</taxon>
        <taxon>Plexauridae</taxon>
        <taxon>Paramuricea</taxon>
    </lineage>
</organism>